<evidence type="ECO:0000313" key="1">
    <source>
        <dbReference type="EMBL" id="CAB4152775.1"/>
    </source>
</evidence>
<dbReference type="EMBL" id="LR796578">
    <property type="protein sequence ID" value="CAB4152775.1"/>
    <property type="molecule type" value="Genomic_DNA"/>
</dbReference>
<reference evidence="1" key="1">
    <citation type="submission" date="2020-04" db="EMBL/GenBank/DDBJ databases">
        <authorList>
            <person name="Chiriac C."/>
            <person name="Salcher M."/>
            <person name="Ghai R."/>
            <person name="Kavagutti S V."/>
        </authorList>
    </citation>
    <scope>NUCLEOTIDE SEQUENCE</scope>
</reference>
<proteinExistence type="predicted"/>
<gene>
    <name evidence="1" type="ORF">UFOVP603_25</name>
</gene>
<accession>A0A6J5MZP8</accession>
<organism evidence="1">
    <name type="scientific">uncultured Caudovirales phage</name>
    <dbReference type="NCBI Taxonomy" id="2100421"/>
    <lineage>
        <taxon>Viruses</taxon>
        <taxon>Duplodnaviria</taxon>
        <taxon>Heunggongvirae</taxon>
        <taxon>Uroviricota</taxon>
        <taxon>Caudoviricetes</taxon>
        <taxon>Peduoviridae</taxon>
        <taxon>Maltschvirus</taxon>
        <taxon>Maltschvirus maltsch</taxon>
    </lineage>
</organism>
<sequence length="70" mass="8028">MQVVKITQEQKDLLVGQTWDGVTFFNPTIDANGNYFVSQEEVNGCNKPEFQWLKSCELIEHNPVVVNFPL</sequence>
<protein>
    <submittedName>
        <fullName evidence="1">Uncharacterized protein</fullName>
    </submittedName>
</protein>
<name>A0A6J5MZP8_9CAUD</name>